<feature type="domain" description="RecX third three-helical" evidence="7">
    <location>
        <begin position="90"/>
        <end position="135"/>
    </location>
</feature>
<evidence type="ECO:0000256" key="5">
    <source>
        <dbReference type="HAMAP-Rule" id="MF_01114"/>
    </source>
</evidence>
<dbReference type="Proteomes" id="UP000179037">
    <property type="component" value="Unassembled WGS sequence"/>
</dbReference>
<comment type="subcellular location">
    <subcellularLocation>
        <location evidence="1 5">Cytoplasm</location>
    </subcellularLocation>
</comment>
<evidence type="ECO:0000256" key="4">
    <source>
        <dbReference type="ARBA" id="ARBA00022490"/>
    </source>
</evidence>
<keyword evidence="4 5" id="KW-0963">Cytoplasm</keyword>
<dbReference type="Gene3D" id="1.10.10.10">
    <property type="entry name" value="Winged helix-like DNA-binding domain superfamily/Winged helix DNA-binding domain"/>
    <property type="match status" value="3"/>
</dbReference>
<dbReference type="GO" id="GO:0005737">
    <property type="term" value="C:cytoplasm"/>
    <property type="evidence" value="ECO:0007669"/>
    <property type="project" value="UniProtKB-SubCell"/>
</dbReference>
<comment type="similarity">
    <text evidence="2 5">Belongs to the RecX family.</text>
</comment>
<evidence type="ECO:0000259" key="6">
    <source>
        <dbReference type="Pfam" id="PF02631"/>
    </source>
</evidence>
<dbReference type="InterPro" id="IPR053925">
    <property type="entry name" value="RecX_HTH_3rd"/>
</dbReference>
<accession>A0A1F6U0S8</accession>
<dbReference type="Pfam" id="PF21981">
    <property type="entry name" value="RecX_HTH3"/>
    <property type="match status" value="1"/>
</dbReference>
<organism evidence="9 10">
    <name type="scientific">Candidatus Muproteobacteria bacterium RIFCSPLOWO2_01_FULL_60_18</name>
    <dbReference type="NCBI Taxonomy" id="1817768"/>
    <lineage>
        <taxon>Bacteria</taxon>
        <taxon>Pseudomonadati</taxon>
        <taxon>Pseudomonadota</taxon>
        <taxon>Candidatus Muproteobacteria</taxon>
    </lineage>
</organism>
<gene>
    <name evidence="5" type="primary">recX</name>
    <name evidence="9" type="ORF">A3A87_07290</name>
</gene>
<comment type="function">
    <text evidence="5">Modulates RecA activity.</text>
</comment>
<dbReference type="Pfam" id="PF21982">
    <property type="entry name" value="RecX_HTH1"/>
    <property type="match status" value="1"/>
</dbReference>
<dbReference type="Pfam" id="PF02631">
    <property type="entry name" value="RecX_HTH2"/>
    <property type="match status" value="1"/>
</dbReference>
<dbReference type="STRING" id="1817768.A3A87_07290"/>
<feature type="domain" description="RecX second three-helical" evidence="6">
    <location>
        <begin position="44"/>
        <end position="81"/>
    </location>
</feature>
<feature type="domain" description="RecX first three-helical" evidence="8">
    <location>
        <begin position="2"/>
        <end position="37"/>
    </location>
</feature>
<protein>
    <recommendedName>
        <fullName evidence="3 5">Regulatory protein RecX</fullName>
    </recommendedName>
</protein>
<dbReference type="GO" id="GO:0006282">
    <property type="term" value="P:regulation of DNA repair"/>
    <property type="evidence" value="ECO:0007669"/>
    <property type="project" value="UniProtKB-UniRule"/>
</dbReference>
<evidence type="ECO:0000259" key="8">
    <source>
        <dbReference type="Pfam" id="PF21982"/>
    </source>
</evidence>
<dbReference type="InterPro" id="IPR053926">
    <property type="entry name" value="RecX_HTH_1st"/>
</dbReference>
<evidence type="ECO:0000259" key="7">
    <source>
        <dbReference type="Pfam" id="PF21981"/>
    </source>
</evidence>
<comment type="caution">
    <text evidence="9">The sequence shown here is derived from an EMBL/GenBank/DDBJ whole genome shotgun (WGS) entry which is preliminary data.</text>
</comment>
<dbReference type="HAMAP" id="MF_01114">
    <property type="entry name" value="RecX"/>
    <property type="match status" value="1"/>
</dbReference>
<evidence type="ECO:0000256" key="2">
    <source>
        <dbReference type="ARBA" id="ARBA00009695"/>
    </source>
</evidence>
<sequence>MAMQCLARREHSRRELQDKLLKKGCGAALAVEVVSKLESERLVSDDRFMESLIRARRNRGYGPLRIQKELQEKGVAPEAIANWLVVTGQEWLEDIRRVQRKKFGGKIPKSYAERARQARFLQYRGFTYDQIQQLLNPRGQD</sequence>
<evidence type="ECO:0000256" key="3">
    <source>
        <dbReference type="ARBA" id="ARBA00018111"/>
    </source>
</evidence>
<proteinExistence type="inferred from homology"/>
<dbReference type="PANTHER" id="PTHR33602:SF1">
    <property type="entry name" value="REGULATORY PROTEIN RECX FAMILY PROTEIN"/>
    <property type="match status" value="1"/>
</dbReference>
<evidence type="ECO:0000313" key="9">
    <source>
        <dbReference type="EMBL" id="OGI50977.1"/>
    </source>
</evidence>
<evidence type="ECO:0000313" key="10">
    <source>
        <dbReference type="Proteomes" id="UP000179037"/>
    </source>
</evidence>
<dbReference type="AlphaFoldDB" id="A0A1F6U0S8"/>
<name>A0A1F6U0S8_9PROT</name>
<dbReference type="InterPro" id="IPR053924">
    <property type="entry name" value="RecX_HTH_2nd"/>
</dbReference>
<dbReference type="InterPro" id="IPR036388">
    <property type="entry name" value="WH-like_DNA-bd_sf"/>
</dbReference>
<evidence type="ECO:0000256" key="1">
    <source>
        <dbReference type="ARBA" id="ARBA00004496"/>
    </source>
</evidence>
<reference evidence="9 10" key="1">
    <citation type="journal article" date="2016" name="Nat. Commun.">
        <title>Thousands of microbial genomes shed light on interconnected biogeochemical processes in an aquifer system.</title>
        <authorList>
            <person name="Anantharaman K."/>
            <person name="Brown C.T."/>
            <person name="Hug L.A."/>
            <person name="Sharon I."/>
            <person name="Castelle C.J."/>
            <person name="Probst A.J."/>
            <person name="Thomas B.C."/>
            <person name="Singh A."/>
            <person name="Wilkins M.J."/>
            <person name="Karaoz U."/>
            <person name="Brodie E.L."/>
            <person name="Williams K.H."/>
            <person name="Hubbard S.S."/>
            <person name="Banfield J.F."/>
        </authorList>
    </citation>
    <scope>NUCLEOTIDE SEQUENCE [LARGE SCALE GENOMIC DNA]</scope>
</reference>
<dbReference type="InterPro" id="IPR003783">
    <property type="entry name" value="Regulatory_RecX"/>
</dbReference>
<dbReference type="EMBL" id="MFTC01000054">
    <property type="protein sequence ID" value="OGI50977.1"/>
    <property type="molecule type" value="Genomic_DNA"/>
</dbReference>
<dbReference type="PANTHER" id="PTHR33602">
    <property type="entry name" value="REGULATORY PROTEIN RECX FAMILY PROTEIN"/>
    <property type="match status" value="1"/>
</dbReference>